<dbReference type="AlphaFoldDB" id="A0A4Z1EKV1"/>
<dbReference type="EMBL" id="PQXH01000079">
    <property type="protein sequence ID" value="TGO12985.1"/>
    <property type="molecule type" value="Genomic_DNA"/>
</dbReference>
<sequence length="319" mass="35946">MSIQWFATSSGPWDEKYPQLDTGNSGLPSPPIPTELIGYPENDGDPFIMKPVSHSWADVSEMILHRVRRSQNIKYHPVCDQLFQFYQSATSIRDTNTVLATYTKIYNHFFFGGMVKSSVVEKSADDKIKIIFGLELVSGLDRAREVGLNSGNGLALNLGLAQGEFDGKINRVTIYILDVVTFYPVRDYHEAISQMLGTLAHEMIHAMQFMYTKYPSDGPGIMYATHGTNFQKAAQAIEQVTRDLLGGEGWIYPKIELGRNWAVLCDIRYANFKEPTDAEIRNMGLDVEELREIFRVHLPARSDTIDQSDNSHDPTSSHS</sequence>
<comment type="caution">
    <text evidence="1">The sequence shown here is derived from an EMBL/GenBank/DDBJ whole genome shotgun (WGS) entry which is preliminary data.</text>
</comment>
<name>A0A4Z1EKV1_9HELO</name>
<accession>A0A4Z1EKV1</accession>
<protein>
    <submittedName>
        <fullName evidence="1">Uncharacterized protein</fullName>
    </submittedName>
</protein>
<evidence type="ECO:0000313" key="2">
    <source>
        <dbReference type="Proteomes" id="UP000297777"/>
    </source>
</evidence>
<proteinExistence type="predicted"/>
<reference evidence="1 2" key="1">
    <citation type="submission" date="2017-12" db="EMBL/GenBank/DDBJ databases">
        <title>Comparative genomics of Botrytis spp.</title>
        <authorList>
            <person name="Valero-Jimenez C.A."/>
            <person name="Tapia P."/>
            <person name="Veloso J."/>
            <person name="Silva-Moreno E."/>
            <person name="Staats M."/>
            <person name="Valdes J.H."/>
            <person name="Van Kan J.A.L."/>
        </authorList>
    </citation>
    <scope>NUCLEOTIDE SEQUENCE [LARGE SCALE GENOMIC DNA]</scope>
    <source>
        <strain evidence="1 2">Bt9001</strain>
    </source>
</reference>
<dbReference type="OrthoDB" id="3541176at2759"/>
<organism evidence="1 2">
    <name type="scientific">Botrytis tulipae</name>
    <dbReference type="NCBI Taxonomy" id="87230"/>
    <lineage>
        <taxon>Eukaryota</taxon>
        <taxon>Fungi</taxon>
        <taxon>Dikarya</taxon>
        <taxon>Ascomycota</taxon>
        <taxon>Pezizomycotina</taxon>
        <taxon>Leotiomycetes</taxon>
        <taxon>Helotiales</taxon>
        <taxon>Sclerotiniaceae</taxon>
        <taxon>Botrytis</taxon>
    </lineage>
</organism>
<evidence type="ECO:0000313" key="1">
    <source>
        <dbReference type="EMBL" id="TGO12985.1"/>
    </source>
</evidence>
<dbReference type="Proteomes" id="UP000297777">
    <property type="component" value="Unassembled WGS sequence"/>
</dbReference>
<keyword evidence="2" id="KW-1185">Reference proteome</keyword>
<gene>
    <name evidence="1" type="ORF">BTUL_0079g00460</name>
</gene>